<dbReference type="EMBL" id="ADKM02000066">
    <property type="protein sequence ID" value="EGC03418.1"/>
    <property type="molecule type" value="Genomic_DNA"/>
</dbReference>
<dbReference type="AlphaFoldDB" id="E9SB67"/>
<keyword evidence="1" id="KW-1133">Transmembrane helix</keyword>
<feature type="transmembrane region" description="Helical" evidence="1">
    <location>
        <begin position="80"/>
        <end position="103"/>
    </location>
</feature>
<feature type="transmembrane region" description="Helical" evidence="1">
    <location>
        <begin position="329"/>
        <end position="351"/>
    </location>
</feature>
<feature type="transmembrane region" description="Helical" evidence="1">
    <location>
        <begin position="115"/>
        <end position="137"/>
    </location>
</feature>
<keyword evidence="3" id="KW-1185">Reference proteome</keyword>
<name>E9SB67_RUMAL</name>
<dbReference type="Proteomes" id="UP000004259">
    <property type="component" value="Unassembled WGS sequence"/>
</dbReference>
<sequence>MAKKEKRVDVPNQGHRHLFGSTEKSDFILNMDFNGAQKMCSRFCMLAIAIVTLILIPAYYTQNTLMYVEDDMPHYLSDNFIFYAASMVMLTGGVGYLVFNVARQKGLVDLKGNKLLTLPVICMLTTLISSLTAASLHDSMLGFMGRHDGFLMTFGCFGLFAVAAALNDKDRKKQLADFIVGAGVLQSAAGILEVIPATSGAMCNFFDRLYQRPGLAEDADSSLGELFVSPEESPTSWGIYSDTKAASGFLTSPHALAVILAVAFPIALAGIAFDKNKTRRVLYCIAAPIMAAAACLTKVWSGAVCIAAAAFFVTIFAVIKAAKGEKSALAVLIPVACSGIIAGALFGTGAVKFADEQIIFTDSYVNRMIGYERRRDYINQVTDPATDDRSIYDYLFGDGENIMMKYPAFGVGPDNVPYHYPEFTLTLDRTYNEFTDTGAQKGIITLVIYAAFLIVTAVKGFKLLNKFVKGKGDWVSAAALAAVLTYVAQSWFNTTWFSATYMFFIAAGLCWDISVKNKENKAVEDSAAS</sequence>
<keyword evidence="1" id="KW-0812">Transmembrane</keyword>
<dbReference type="PANTHER" id="PTHR37422:SF13">
    <property type="entry name" value="LIPOPOLYSACCHARIDE BIOSYNTHESIS PROTEIN PA4999-RELATED"/>
    <property type="match status" value="1"/>
</dbReference>
<feature type="transmembrane region" description="Helical" evidence="1">
    <location>
        <begin position="280"/>
        <end position="300"/>
    </location>
</feature>
<accession>E9SB67</accession>
<protein>
    <submittedName>
        <fullName evidence="2">O-antigen polymerase</fullName>
    </submittedName>
</protein>
<dbReference type="InterPro" id="IPR051533">
    <property type="entry name" value="WaaL-like"/>
</dbReference>
<dbReference type="OrthoDB" id="1817912at2"/>
<dbReference type="STRING" id="246199.CUS_6539"/>
<dbReference type="RefSeq" id="WP_002848755.1">
    <property type="nucleotide sequence ID" value="NZ_ADKM02000066.1"/>
</dbReference>
<reference evidence="2 3" key="1">
    <citation type="submission" date="2011-02" db="EMBL/GenBank/DDBJ databases">
        <authorList>
            <person name="Nelson K.E."/>
            <person name="Sutton G."/>
            <person name="Torralba M."/>
            <person name="Durkin S."/>
            <person name="Harkins D."/>
            <person name="Montgomery R."/>
            <person name="Ziemer C."/>
            <person name="Klaassens E."/>
            <person name="Ocuiv P."/>
            <person name="Morrison M."/>
        </authorList>
    </citation>
    <scope>NUCLEOTIDE SEQUENCE [LARGE SCALE GENOMIC DNA]</scope>
    <source>
        <strain evidence="2 3">8</strain>
    </source>
</reference>
<evidence type="ECO:0000313" key="2">
    <source>
        <dbReference type="EMBL" id="EGC03418.1"/>
    </source>
</evidence>
<feature type="transmembrane region" description="Helical" evidence="1">
    <location>
        <begin position="43"/>
        <end position="60"/>
    </location>
</feature>
<evidence type="ECO:0000256" key="1">
    <source>
        <dbReference type="SAM" id="Phobius"/>
    </source>
</evidence>
<feature type="transmembrane region" description="Helical" evidence="1">
    <location>
        <begin position="473"/>
        <end position="492"/>
    </location>
</feature>
<feature type="transmembrane region" description="Helical" evidence="1">
    <location>
        <begin position="178"/>
        <end position="198"/>
    </location>
</feature>
<dbReference type="PANTHER" id="PTHR37422">
    <property type="entry name" value="TEICHURONIC ACID BIOSYNTHESIS PROTEIN TUAE"/>
    <property type="match status" value="1"/>
</dbReference>
<proteinExistence type="predicted"/>
<feature type="transmembrane region" description="Helical" evidence="1">
    <location>
        <begin position="442"/>
        <end position="461"/>
    </location>
</feature>
<comment type="caution">
    <text evidence="2">The sequence shown here is derived from an EMBL/GenBank/DDBJ whole genome shotgun (WGS) entry which is preliminary data.</text>
</comment>
<feature type="transmembrane region" description="Helical" evidence="1">
    <location>
        <begin position="149"/>
        <end position="166"/>
    </location>
</feature>
<dbReference type="eggNOG" id="COG3307">
    <property type="taxonomic scope" value="Bacteria"/>
</dbReference>
<organism evidence="2 3">
    <name type="scientific">Ruminococcus albus 8</name>
    <dbReference type="NCBI Taxonomy" id="246199"/>
    <lineage>
        <taxon>Bacteria</taxon>
        <taxon>Bacillati</taxon>
        <taxon>Bacillota</taxon>
        <taxon>Clostridia</taxon>
        <taxon>Eubacteriales</taxon>
        <taxon>Oscillospiraceae</taxon>
        <taxon>Ruminococcus</taxon>
    </lineage>
</organism>
<feature type="transmembrane region" description="Helical" evidence="1">
    <location>
        <begin position="254"/>
        <end position="273"/>
    </location>
</feature>
<gene>
    <name evidence="2" type="ORF">CUS_6539</name>
</gene>
<feature type="transmembrane region" description="Helical" evidence="1">
    <location>
        <begin position="498"/>
        <end position="515"/>
    </location>
</feature>
<keyword evidence="1" id="KW-0472">Membrane</keyword>
<feature type="transmembrane region" description="Helical" evidence="1">
    <location>
        <begin position="306"/>
        <end position="322"/>
    </location>
</feature>
<evidence type="ECO:0000313" key="3">
    <source>
        <dbReference type="Proteomes" id="UP000004259"/>
    </source>
</evidence>